<dbReference type="OrthoDB" id="415154at2"/>
<gene>
    <name evidence="2" type="ordered locus">Cyan7425_4184</name>
</gene>
<evidence type="ECO:0000313" key="2">
    <source>
        <dbReference type="EMBL" id="ACL46497.1"/>
    </source>
</evidence>
<dbReference type="EMBL" id="CP001344">
    <property type="protein sequence ID" value="ACL46497.1"/>
    <property type="molecule type" value="Genomic_DNA"/>
</dbReference>
<evidence type="ECO:0000256" key="1">
    <source>
        <dbReference type="SAM" id="Coils"/>
    </source>
</evidence>
<keyword evidence="1" id="KW-0175">Coiled coil</keyword>
<feature type="coiled-coil region" evidence="1">
    <location>
        <begin position="597"/>
        <end position="642"/>
    </location>
</feature>
<dbReference type="eggNOG" id="COG1196">
    <property type="taxonomic scope" value="Bacteria"/>
</dbReference>
<feature type="coiled-coil region" evidence="1">
    <location>
        <begin position="897"/>
        <end position="956"/>
    </location>
</feature>
<name>B8HXF2_CYAP4</name>
<sequence length="1067" mass="120474">MLTKIGLDLWNAAWFAQIATPPPGVGEAALLEPRTATLFTGPKFFVALIAGIILAFGFQLLLTNLSVAAGITYLGHQDSRSRSNQQPQQRQGFNLGGTLRKISFAAGLWTLITVSLALFVACFLAIKLSLLFSPLLGAILGLVIWAAYFSLLVWFSSSRVSSALGSVTQTAIGGFQALMNTALAAVNTATMALGRNGADARVVNTARATAAAVRRELTGGLDSHKLQHALENYLDSLHPPQLDLKQVRQELVSLLRTPEVQSLIGTEAARKIDRQAFVNLARSRSDLSQREVSRLADQLHHTWQQFVDSSPGAPSDPIAELRDFLSTALPEKLRSNELNAKLDRLLSLVSQAQPGQASSGQSPLSGLSGLLSLGTARDRLTEQAWQLALTTLVGIVLNRKDLSDLDVENILEQLGRWGQRLFHSDQALKSANAPLNTIRTDMENYILNTYAWQMRSDLLERDFREVLYDPSADPTAVRQQLETFGREDFVRLLSQKGIFTQEEISEIADRLAQIQGDVLTQVRRSQEQEQLQELYHRLDSFLLHTPPADFNPEQIQRYFLSLSEESDAELEVIRTFWNQTDRGAFDRMLIQRQDIGLEQREQLLNQLLQSRDRTLEELHVRHTQQESQLQALRERIENYLRHTHKDELNPEGIERDLQTLLHDPQAGVAALRSRLSRFDRDTLVQLLSQRQDLSEEQINQTIDQFQTSWNRLVHAPQRVSEQARAQVDQVTTTLADYLRSTHLEELDPEGIQRDLSTLFSDPAAGISALRHRLALIDRETLVRLLSQRQDLSEEQVNRAIDQVLLALRQIGRVPRRLASRTQARVVDLQTSLENYLRNTHKDALNPEGIKRDLQLLVQHPQTGWQHLGDRLSRIDRDTLVALLIQRDMTEAEANRVLDQIEAVLQQVVDQSRTMQRQIQALIETIFSRIRAYLNSLERSELNYEGIQQDLRRLFADPQSGFVALRERLSHFNRDTLMAILHSRDDLPRTYIHRIVEQVEVARNSVLQRAERLQQATQQQVEELKRQAQIQAEETRKAAESAAWWLFGTAIVSALLSATAGAIAVVSS</sequence>
<organism evidence="2">
    <name type="scientific">Cyanothece sp. (strain PCC 7425 / ATCC 29141)</name>
    <dbReference type="NCBI Taxonomy" id="395961"/>
    <lineage>
        <taxon>Bacteria</taxon>
        <taxon>Bacillati</taxon>
        <taxon>Cyanobacteriota</taxon>
        <taxon>Cyanophyceae</taxon>
        <taxon>Gomontiellales</taxon>
        <taxon>Cyanothecaceae</taxon>
        <taxon>Cyanothece</taxon>
    </lineage>
</organism>
<feature type="coiled-coil region" evidence="1">
    <location>
        <begin position="995"/>
        <end position="1037"/>
    </location>
</feature>
<accession>B8HXF2</accession>
<dbReference type="KEGG" id="cyn:Cyan7425_4184"/>
<proteinExistence type="predicted"/>
<reference evidence="2" key="1">
    <citation type="submission" date="2009-01" db="EMBL/GenBank/DDBJ databases">
        <title>Complete sequence of chromosome Cyanothece sp. PCC 7425.</title>
        <authorList>
            <consortium name="US DOE Joint Genome Institute"/>
            <person name="Lucas S."/>
            <person name="Copeland A."/>
            <person name="Lapidus A."/>
            <person name="Glavina del Rio T."/>
            <person name="Dalin E."/>
            <person name="Tice H."/>
            <person name="Bruce D."/>
            <person name="Goodwin L."/>
            <person name="Pitluck S."/>
            <person name="Sims D."/>
            <person name="Meineke L."/>
            <person name="Brettin T."/>
            <person name="Detter J.C."/>
            <person name="Han C."/>
            <person name="Larimer F."/>
            <person name="Land M."/>
            <person name="Hauser L."/>
            <person name="Kyrpides N."/>
            <person name="Ovchinnikova G."/>
            <person name="Liberton M."/>
            <person name="Stoeckel J."/>
            <person name="Banerjee A."/>
            <person name="Singh A."/>
            <person name="Page L."/>
            <person name="Sato H."/>
            <person name="Zhao L."/>
            <person name="Sherman L."/>
            <person name="Pakrasi H."/>
            <person name="Richardson P."/>
        </authorList>
    </citation>
    <scope>NUCLEOTIDE SEQUENCE</scope>
    <source>
        <strain evidence="2">PCC 7425</strain>
    </source>
</reference>
<dbReference type="AlphaFoldDB" id="B8HXF2"/>
<protein>
    <submittedName>
        <fullName evidence="2">Uncharacterized protein</fullName>
    </submittedName>
</protein>
<dbReference type="HOGENOM" id="CLU_293146_0_0_3"/>
<dbReference type="STRING" id="395961.Cyan7425_4184"/>